<protein>
    <submittedName>
        <fullName evidence="2">Uncharacterized protein</fullName>
    </submittedName>
</protein>
<evidence type="ECO:0000256" key="1">
    <source>
        <dbReference type="SAM" id="Phobius"/>
    </source>
</evidence>
<proteinExistence type="predicted"/>
<dbReference type="EMBL" id="AFFY01000015">
    <property type="protein sequence ID" value="EHH01155.1"/>
    <property type="molecule type" value="Genomic_DNA"/>
</dbReference>
<evidence type="ECO:0000313" key="3">
    <source>
        <dbReference type="Proteomes" id="UP000003598"/>
    </source>
</evidence>
<accession>G5SN89</accession>
<dbReference type="Proteomes" id="UP000003598">
    <property type="component" value="Unassembled WGS sequence"/>
</dbReference>
<gene>
    <name evidence="2" type="ORF">HMPREF9441_00817</name>
</gene>
<keyword evidence="1" id="KW-0472">Membrane</keyword>
<name>G5SN89_9BACT</name>
<keyword evidence="3" id="KW-1185">Reference proteome</keyword>
<evidence type="ECO:0000313" key="2">
    <source>
        <dbReference type="EMBL" id="EHH01155.1"/>
    </source>
</evidence>
<keyword evidence="1" id="KW-1133">Transmembrane helix</keyword>
<sequence>MIFQSADFECAFSSYRLPDEKIIPIFAAVMAKCLSYLVFALCLFLWDFSFSTAEGDMACMPSTTIMEAGDGGETDTKYCGQDKEIRAGFGWGDIGYALLSCPTGHSIQATRSFKGHTAFAGWKNGVWQVAALWLPERGEKLPDTSFSGNAKLYFVYTLRRILI</sequence>
<dbReference type="AlphaFoldDB" id="G5SN89"/>
<keyword evidence="1" id="KW-0812">Transmembrane</keyword>
<comment type="caution">
    <text evidence="2">The sequence shown here is derived from an EMBL/GenBank/DDBJ whole genome shotgun (WGS) entry which is preliminary data.</text>
</comment>
<organism evidence="2 3">
    <name type="scientific">Paraprevotella clara YIT 11840</name>
    <dbReference type="NCBI Taxonomy" id="762968"/>
    <lineage>
        <taxon>Bacteria</taxon>
        <taxon>Pseudomonadati</taxon>
        <taxon>Bacteroidota</taxon>
        <taxon>Bacteroidia</taxon>
        <taxon>Bacteroidales</taxon>
        <taxon>Prevotellaceae</taxon>
        <taxon>Paraprevotella</taxon>
    </lineage>
</organism>
<dbReference type="STRING" id="762968.HMPREF9441_00817"/>
<reference evidence="2 3" key="1">
    <citation type="submission" date="2011-03" db="EMBL/GenBank/DDBJ databases">
        <authorList>
            <person name="Weinstock G."/>
            <person name="Sodergren E."/>
            <person name="Clifton S."/>
            <person name="Fulton L."/>
            <person name="Fulton B."/>
            <person name="Courtney L."/>
            <person name="Fronick C."/>
            <person name="Harrison M."/>
            <person name="Strong C."/>
            <person name="Farmer C."/>
            <person name="Delahaunty K."/>
            <person name="Markovic C."/>
            <person name="Hall O."/>
            <person name="Minx P."/>
            <person name="Tomlinson C."/>
            <person name="Mitreva M."/>
            <person name="Hou S."/>
            <person name="Chen J."/>
            <person name="Wollam A."/>
            <person name="Pepin K.H."/>
            <person name="Johnson M."/>
            <person name="Bhonagiri V."/>
            <person name="Zhang X."/>
            <person name="Suruliraj S."/>
            <person name="Warren W."/>
            <person name="Chinwalla A."/>
            <person name="Mardis E.R."/>
            <person name="Wilson R.K."/>
        </authorList>
    </citation>
    <scope>NUCLEOTIDE SEQUENCE [LARGE SCALE GENOMIC DNA]</scope>
    <source>
        <strain evidence="2 3">YIT 11840</strain>
    </source>
</reference>
<feature type="transmembrane region" description="Helical" evidence="1">
    <location>
        <begin position="22"/>
        <end position="46"/>
    </location>
</feature>
<dbReference type="HOGENOM" id="CLU_1894220_0_0_10"/>
<dbReference type="PATRIC" id="fig|762968.3.peg.729"/>